<keyword evidence="1" id="KW-1133">Transmembrane helix</keyword>
<evidence type="ECO:0000313" key="3">
    <source>
        <dbReference type="Proteomes" id="UP000006402"/>
    </source>
</evidence>
<accession>A0AAV3GTY9</accession>
<organism evidence="2 3">
    <name type="scientific">Enterococcus faecium R496</name>
    <dbReference type="NCBI Taxonomy" id="1134836"/>
    <lineage>
        <taxon>Bacteria</taxon>
        <taxon>Bacillati</taxon>
        <taxon>Bacillota</taxon>
        <taxon>Bacilli</taxon>
        <taxon>Lactobacillales</taxon>
        <taxon>Enterococcaceae</taxon>
        <taxon>Enterococcus</taxon>
    </lineage>
</organism>
<feature type="transmembrane region" description="Helical" evidence="1">
    <location>
        <begin position="12"/>
        <end position="33"/>
    </location>
</feature>
<reference evidence="2 3" key="1">
    <citation type="submission" date="2012-04" db="EMBL/GenBank/DDBJ databases">
        <authorList>
            <person name="Weinstock G."/>
            <person name="Sodergren E."/>
            <person name="Lobos E.A."/>
            <person name="Fulton L."/>
            <person name="Fulton R."/>
            <person name="Courtney L."/>
            <person name="Fronick C."/>
            <person name="O'Laughlin M."/>
            <person name="Godfrey J."/>
            <person name="Wilson R.M."/>
            <person name="Miner T."/>
            <person name="Farmer C."/>
            <person name="Delehaunty K."/>
            <person name="Cordes M."/>
            <person name="Minx P."/>
            <person name="Tomlinson C."/>
            <person name="Chen J."/>
            <person name="Wollam A."/>
            <person name="Pepin K.H."/>
            <person name="Bhonagiri V."/>
            <person name="Zhang X."/>
            <person name="Suruliraj S."/>
            <person name="Warren W."/>
            <person name="Mitreva M."/>
            <person name="Mardis E.R."/>
            <person name="Wilson R.K."/>
        </authorList>
    </citation>
    <scope>NUCLEOTIDE SEQUENCE [LARGE SCALE GENOMIC DNA]</scope>
    <source>
        <strain evidence="2 3">R496</strain>
    </source>
</reference>
<gene>
    <name evidence="2" type="ORF">HMPREF1378_02406</name>
</gene>
<proteinExistence type="predicted"/>
<comment type="caution">
    <text evidence="2">The sequence shown here is derived from an EMBL/GenBank/DDBJ whole genome shotgun (WGS) entry which is preliminary data.</text>
</comment>
<dbReference type="AlphaFoldDB" id="A0AAV3GTY9"/>
<dbReference type="EMBL" id="AMAH01000174">
    <property type="protein sequence ID" value="EJX50295.1"/>
    <property type="molecule type" value="Genomic_DNA"/>
</dbReference>
<evidence type="ECO:0000256" key="1">
    <source>
        <dbReference type="SAM" id="Phobius"/>
    </source>
</evidence>
<protein>
    <submittedName>
        <fullName evidence="2">Uncharacterized protein</fullName>
    </submittedName>
</protein>
<sequence>MVNYLIKILSDYQVAITLIISISGFFLSLYNLFKDKRKITLSYFLVKHDRSNRMILTGVIANPSKMPNSIIECTYLYNGKKINCSHYHANGFDMGSIHKSSLLSPIPLAQAISPGYSVAFSEVLDMKDILPGEKLVMVIRTANYQKKFKLKLKDSF</sequence>
<evidence type="ECO:0000313" key="2">
    <source>
        <dbReference type="EMBL" id="EJX50295.1"/>
    </source>
</evidence>
<keyword evidence="1" id="KW-0472">Membrane</keyword>
<keyword evidence="1" id="KW-0812">Transmembrane</keyword>
<dbReference type="Proteomes" id="UP000006402">
    <property type="component" value="Unassembled WGS sequence"/>
</dbReference>
<name>A0AAV3GTY9_ENTFC</name>